<dbReference type="PANTHER" id="PTHR39332">
    <property type="entry name" value="BLL4707 PROTEIN"/>
    <property type="match status" value="1"/>
</dbReference>
<dbReference type="Proteomes" id="UP000193387">
    <property type="component" value="Unassembled WGS sequence"/>
</dbReference>
<gene>
    <name evidence="1" type="ORF">AWC23_08475</name>
</gene>
<evidence type="ECO:0008006" key="3">
    <source>
        <dbReference type="Google" id="ProtNLM"/>
    </source>
</evidence>
<reference evidence="1 2" key="1">
    <citation type="submission" date="2016-01" db="EMBL/GenBank/DDBJ databases">
        <title>The new phylogeny of the genus Mycobacterium.</title>
        <authorList>
            <person name="Tarcisio F."/>
            <person name="Conor M."/>
            <person name="Antonella G."/>
            <person name="Elisabetta G."/>
            <person name="Giulia F.S."/>
            <person name="Sara T."/>
            <person name="Anna F."/>
            <person name="Clotilde B."/>
            <person name="Roberto B."/>
            <person name="Veronica D.S."/>
            <person name="Fabio R."/>
            <person name="Monica P."/>
            <person name="Olivier J."/>
            <person name="Enrico T."/>
            <person name="Nicola S."/>
        </authorList>
    </citation>
    <scope>NUCLEOTIDE SEQUENCE [LARGE SCALE GENOMIC DNA]</scope>
    <source>
        <strain evidence="1 2">DSM 44616</strain>
    </source>
</reference>
<accession>A0AAJ3NRP4</accession>
<protein>
    <recommendedName>
        <fullName evidence="3">Polyketide cyclase</fullName>
    </recommendedName>
</protein>
<keyword evidence="2" id="KW-1185">Reference proteome</keyword>
<organism evidence="1 2">
    <name type="scientific">Mycobacterium saskatchewanense</name>
    <dbReference type="NCBI Taxonomy" id="220927"/>
    <lineage>
        <taxon>Bacteria</taxon>
        <taxon>Bacillati</taxon>
        <taxon>Actinomycetota</taxon>
        <taxon>Actinomycetes</taxon>
        <taxon>Mycobacteriales</taxon>
        <taxon>Mycobacteriaceae</taxon>
        <taxon>Mycobacterium</taxon>
        <taxon>Mycobacterium simiae complex</taxon>
    </lineage>
</organism>
<name>A0AAJ3NRP4_9MYCO</name>
<comment type="caution">
    <text evidence="1">The sequence shown here is derived from an EMBL/GenBank/DDBJ whole genome shotgun (WGS) entry which is preliminary data.</text>
</comment>
<dbReference type="InterPro" id="IPR023393">
    <property type="entry name" value="START-like_dom_sf"/>
</dbReference>
<dbReference type="Gene3D" id="3.30.530.20">
    <property type="match status" value="1"/>
</dbReference>
<sequence>MTRAYASTVIDAGVDTVWGLVRDFGAVGRWIPGCKGCDVLVDIDPTRPVRRLVLADEDVVEEVLLTRDDLLRRIQYGFPGQLPRGMRSFIGTAQVREVTDGDRTFIEWSSEFDTDQEWESKMIANISGMLTQIIAAVAAEAQGKGRSNA</sequence>
<dbReference type="Pfam" id="PF10604">
    <property type="entry name" value="Polyketide_cyc2"/>
    <property type="match status" value="1"/>
</dbReference>
<proteinExistence type="predicted"/>
<dbReference type="InterPro" id="IPR019587">
    <property type="entry name" value="Polyketide_cyclase/dehydratase"/>
</dbReference>
<dbReference type="PANTHER" id="PTHR39332:SF7">
    <property type="entry name" value="SRPBCC FAMILY PROTEIN"/>
    <property type="match status" value="1"/>
</dbReference>
<evidence type="ECO:0000313" key="1">
    <source>
        <dbReference type="EMBL" id="ORW72883.1"/>
    </source>
</evidence>
<dbReference type="EMBL" id="LQPR01000021">
    <property type="protein sequence ID" value="ORW72883.1"/>
    <property type="molecule type" value="Genomic_DNA"/>
</dbReference>
<dbReference type="RefSeq" id="WP_085254885.1">
    <property type="nucleotide sequence ID" value="NZ_AP022573.1"/>
</dbReference>
<dbReference type="CDD" id="cd07821">
    <property type="entry name" value="PYR_PYL_RCAR_like"/>
    <property type="match status" value="1"/>
</dbReference>
<dbReference type="AlphaFoldDB" id="A0AAJ3NRP4"/>
<dbReference type="SUPFAM" id="SSF55961">
    <property type="entry name" value="Bet v1-like"/>
    <property type="match status" value="1"/>
</dbReference>
<evidence type="ECO:0000313" key="2">
    <source>
        <dbReference type="Proteomes" id="UP000193387"/>
    </source>
</evidence>